<dbReference type="InterPro" id="IPR030923">
    <property type="entry name" value="LptG"/>
</dbReference>
<dbReference type="PANTHER" id="PTHR33529:SF2">
    <property type="entry name" value="LIPOPOLYSACCHARIDE EXPORT SYSTEM PERMEASE PROTEIN LPTG"/>
    <property type="match status" value="1"/>
</dbReference>
<evidence type="ECO:0000256" key="3">
    <source>
        <dbReference type="ARBA" id="ARBA00007725"/>
    </source>
</evidence>
<reference evidence="10 11" key="1">
    <citation type="journal article" date="2023" name="Microorganisms">
        <title>Thiorhodovibrio frisius and Trv. litoralis spp. nov., Two Novel Members from a Clade of Fastidious Purple Sulfur Bacteria That Exhibit Unique Red-Shifted Light-Harvesting Capabilities.</title>
        <authorList>
            <person name="Methner A."/>
            <person name="Kuzyk S.B."/>
            <person name="Petersen J."/>
            <person name="Bauer S."/>
            <person name="Brinkmann H."/>
            <person name="Sichau K."/>
            <person name="Wanner G."/>
            <person name="Wolf J."/>
            <person name="Neumann-Schaal M."/>
            <person name="Henke P."/>
            <person name="Tank M."/>
            <person name="Sproer C."/>
            <person name="Bunk B."/>
            <person name="Overmann J."/>
        </authorList>
    </citation>
    <scope>NUCLEOTIDE SEQUENCE [LARGE SCALE GENOMIC DNA]</scope>
    <source>
        <strain evidence="10 11">DSM 6702</strain>
    </source>
</reference>
<dbReference type="Proteomes" id="UP001432180">
    <property type="component" value="Chromosome"/>
</dbReference>
<gene>
    <name evidence="10" type="primary">lptG</name>
    <name evidence="10" type="ORF">Thiowin_00963</name>
</gene>
<dbReference type="NCBIfam" id="TIGR04408">
    <property type="entry name" value="LptG_lptG"/>
    <property type="match status" value="1"/>
</dbReference>
<proteinExistence type="inferred from homology"/>
<feature type="transmembrane region" description="Helical" evidence="9">
    <location>
        <begin position="7"/>
        <end position="33"/>
    </location>
</feature>
<evidence type="ECO:0000256" key="8">
    <source>
        <dbReference type="ARBA" id="ARBA00026081"/>
    </source>
</evidence>
<sequence length="353" mass="38711">MKILDRYLAMAVIAGTLITLAALLPLLGIFILADEMDNMGTNAYGFSAALLYVTLSLPRYAYQLFPIATLIGALVGLGMLASRSELVAMRAAGVSIGRIVLGALAGGLVLAIAALLLGEGLAPLTDQRALALRTSAQSGQDIQITEHGFWARDDNAFINVRQVLPDARLRDIVILELEGTRLITATHAREAHYESDRWILKDISRSHIGEDSVRAEHLARDRWQSLIDPALLKVMVVEPHSLPIWGLWRYLRFLDESEQDSGPYQVAFWGKLVHPILVLAMIFISIPVLLGSARSTGLGIKIFAGILIGIAFYLINRTFTYLALLYGLDPALAAFFPPAMFVLIALWILRRVG</sequence>
<keyword evidence="11" id="KW-1185">Reference proteome</keyword>
<accession>A0ABZ0S6U2</accession>
<feature type="transmembrane region" description="Helical" evidence="9">
    <location>
        <begin position="268"/>
        <end position="290"/>
    </location>
</feature>
<evidence type="ECO:0000256" key="9">
    <source>
        <dbReference type="SAM" id="Phobius"/>
    </source>
</evidence>
<comment type="similarity">
    <text evidence="3">Belongs to the LptF/LptG family.</text>
</comment>
<comment type="subunit">
    <text evidence="8">Component of the lipopolysaccharide transport and assembly complex. The LptBFG transporter is composed of two ATP-binding proteins (LptB) and two transmembrane proteins (LptF and LptG).</text>
</comment>
<feature type="transmembrane region" description="Helical" evidence="9">
    <location>
        <begin position="96"/>
        <end position="118"/>
    </location>
</feature>
<evidence type="ECO:0000256" key="6">
    <source>
        <dbReference type="ARBA" id="ARBA00022989"/>
    </source>
</evidence>
<dbReference type="EMBL" id="CP121472">
    <property type="protein sequence ID" value="WPL16032.1"/>
    <property type="molecule type" value="Genomic_DNA"/>
</dbReference>
<keyword evidence="7 9" id="KW-0472">Membrane</keyword>
<evidence type="ECO:0000256" key="2">
    <source>
        <dbReference type="ARBA" id="ARBA00004651"/>
    </source>
</evidence>
<evidence type="ECO:0000256" key="4">
    <source>
        <dbReference type="ARBA" id="ARBA00022475"/>
    </source>
</evidence>
<dbReference type="InterPro" id="IPR005495">
    <property type="entry name" value="LptG/LptF_permease"/>
</dbReference>
<evidence type="ECO:0000256" key="7">
    <source>
        <dbReference type="ARBA" id="ARBA00023136"/>
    </source>
</evidence>
<organism evidence="10 11">
    <name type="scientific">Thiorhodovibrio winogradskyi</name>
    <dbReference type="NCBI Taxonomy" id="77007"/>
    <lineage>
        <taxon>Bacteria</taxon>
        <taxon>Pseudomonadati</taxon>
        <taxon>Pseudomonadota</taxon>
        <taxon>Gammaproteobacteria</taxon>
        <taxon>Chromatiales</taxon>
        <taxon>Chromatiaceae</taxon>
        <taxon>Thiorhodovibrio</taxon>
    </lineage>
</organism>
<evidence type="ECO:0000256" key="5">
    <source>
        <dbReference type="ARBA" id="ARBA00022692"/>
    </source>
</evidence>
<keyword evidence="5 9" id="KW-0812">Transmembrane</keyword>
<name>A0ABZ0S6U2_9GAMM</name>
<dbReference type="Pfam" id="PF03739">
    <property type="entry name" value="LptF_LptG"/>
    <property type="match status" value="1"/>
</dbReference>
<feature type="transmembrane region" description="Helical" evidence="9">
    <location>
        <begin position="302"/>
        <end position="324"/>
    </location>
</feature>
<comment type="function">
    <text evidence="1">Part of the ABC transporter complex LptBFG involved in the translocation of lipopolysaccharide (LPS) from the inner membrane to the outer membrane.</text>
</comment>
<evidence type="ECO:0000313" key="10">
    <source>
        <dbReference type="EMBL" id="WPL16032.1"/>
    </source>
</evidence>
<feature type="transmembrane region" description="Helical" evidence="9">
    <location>
        <begin position="330"/>
        <end position="349"/>
    </location>
</feature>
<evidence type="ECO:0000313" key="11">
    <source>
        <dbReference type="Proteomes" id="UP001432180"/>
    </source>
</evidence>
<dbReference type="PANTHER" id="PTHR33529">
    <property type="entry name" value="SLR0882 PROTEIN-RELATED"/>
    <property type="match status" value="1"/>
</dbReference>
<comment type="subcellular location">
    <subcellularLocation>
        <location evidence="2">Cell membrane</location>
        <topology evidence="2">Multi-pass membrane protein</topology>
    </subcellularLocation>
</comment>
<keyword evidence="4" id="KW-1003">Cell membrane</keyword>
<evidence type="ECO:0000256" key="1">
    <source>
        <dbReference type="ARBA" id="ARBA00002265"/>
    </source>
</evidence>
<protein>
    <submittedName>
        <fullName evidence="10">Lipopolysaccharide export system permease protein LptG</fullName>
    </submittedName>
</protein>
<feature type="transmembrane region" description="Helical" evidence="9">
    <location>
        <begin position="64"/>
        <end position="84"/>
    </location>
</feature>
<keyword evidence="6 9" id="KW-1133">Transmembrane helix</keyword>
<dbReference type="RefSeq" id="WP_328986579.1">
    <property type="nucleotide sequence ID" value="NZ_CP121472.1"/>
</dbReference>